<protein>
    <submittedName>
        <fullName evidence="1">Unannotated protein</fullName>
    </submittedName>
</protein>
<sequence>MGLFSYYLGYKRATKKARAVRDSYEDDSEEICDNCGYAARQHSDEGDCPTY</sequence>
<accession>A0A6J6LGF0</accession>
<dbReference type="AlphaFoldDB" id="A0A6J6LGF0"/>
<evidence type="ECO:0000313" key="1">
    <source>
        <dbReference type="EMBL" id="CAB4659405.1"/>
    </source>
</evidence>
<dbReference type="EMBL" id="CAEZWV010000001">
    <property type="protein sequence ID" value="CAB4659405.1"/>
    <property type="molecule type" value="Genomic_DNA"/>
</dbReference>
<reference evidence="1" key="1">
    <citation type="submission" date="2020-05" db="EMBL/GenBank/DDBJ databases">
        <authorList>
            <person name="Chiriac C."/>
            <person name="Salcher M."/>
            <person name="Ghai R."/>
            <person name="Kavagutti S V."/>
        </authorList>
    </citation>
    <scope>NUCLEOTIDE SEQUENCE</scope>
</reference>
<proteinExistence type="predicted"/>
<name>A0A6J6LGF0_9ZZZZ</name>
<gene>
    <name evidence="1" type="ORF">UFOPK2295_00056</name>
</gene>
<organism evidence="1">
    <name type="scientific">freshwater metagenome</name>
    <dbReference type="NCBI Taxonomy" id="449393"/>
    <lineage>
        <taxon>unclassified sequences</taxon>
        <taxon>metagenomes</taxon>
        <taxon>ecological metagenomes</taxon>
    </lineage>
</organism>